<reference evidence="1" key="1">
    <citation type="submission" date="2021-05" db="EMBL/GenBank/DDBJ databases">
        <authorList>
            <person name="Scholz U."/>
            <person name="Mascher M."/>
            <person name="Fiebig A."/>
        </authorList>
    </citation>
    <scope>NUCLEOTIDE SEQUENCE [LARGE SCALE GENOMIC DNA]</scope>
</reference>
<reference evidence="1" key="2">
    <citation type="submission" date="2025-09" db="UniProtKB">
        <authorList>
            <consortium name="EnsemblPlants"/>
        </authorList>
    </citation>
    <scope>IDENTIFICATION</scope>
</reference>
<dbReference type="Proteomes" id="UP001732700">
    <property type="component" value="Chromosome 5A"/>
</dbReference>
<evidence type="ECO:0000313" key="2">
    <source>
        <dbReference type="Proteomes" id="UP001732700"/>
    </source>
</evidence>
<keyword evidence="2" id="KW-1185">Reference proteome</keyword>
<proteinExistence type="predicted"/>
<accession>A0ACD5XVA3</accession>
<organism evidence="1 2">
    <name type="scientific">Avena sativa</name>
    <name type="common">Oat</name>
    <dbReference type="NCBI Taxonomy" id="4498"/>
    <lineage>
        <taxon>Eukaryota</taxon>
        <taxon>Viridiplantae</taxon>
        <taxon>Streptophyta</taxon>
        <taxon>Embryophyta</taxon>
        <taxon>Tracheophyta</taxon>
        <taxon>Spermatophyta</taxon>
        <taxon>Magnoliopsida</taxon>
        <taxon>Liliopsida</taxon>
        <taxon>Poales</taxon>
        <taxon>Poaceae</taxon>
        <taxon>BOP clade</taxon>
        <taxon>Pooideae</taxon>
        <taxon>Poodae</taxon>
        <taxon>Poeae</taxon>
        <taxon>Poeae Chloroplast Group 1 (Aveneae type)</taxon>
        <taxon>Aveninae</taxon>
        <taxon>Avena</taxon>
    </lineage>
</organism>
<evidence type="ECO:0000313" key="1">
    <source>
        <dbReference type="EnsemblPlants" id="AVESA.00010b.r2.5AG0858760.1.CDS"/>
    </source>
</evidence>
<sequence length="368" mass="40407">MAGYISRGPPNGSIYVCNLPPGTDETMLAEYFGTIGLLKKDKRTGQPKICIYRDKATNEPKGDATVTYEDQHAASAAVEWFNNKDFHGSIIQVHIAVSKNKDTSDNSMNLSVTADLVEQDELDDGSGRGSGRGDGPAKAWQQDGDWMCPNASCGNVNFAFRGVCNRCGASRPAGVSGSGGGGGRGRGRGSDDARGNSRAPAVGGPPGLFGPNDWPCTMCGNVNWAKRTKCNVCNTSKPGHSEGGVSYLVKISGEIYDEFGNLKKKFRVKSQQTESAPTLPQSGRAGWEVEHRGSTERESRERSRDRGRDGYDERESRNRDRGSHGRERRRSRSRSRDREKERGRDRGRDHGSDRSWERGSERGHDRYR</sequence>
<dbReference type="EnsemblPlants" id="AVESA.00010b.r2.5AG0858760.1">
    <property type="protein sequence ID" value="AVESA.00010b.r2.5AG0858760.1.CDS"/>
    <property type="gene ID" value="AVESA.00010b.r2.5AG0858760"/>
</dbReference>
<protein>
    <submittedName>
        <fullName evidence="1">Uncharacterized protein</fullName>
    </submittedName>
</protein>
<name>A0ACD5XVA3_AVESA</name>